<dbReference type="Proteomes" id="UP000324222">
    <property type="component" value="Unassembled WGS sequence"/>
</dbReference>
<gene>
    <name evidence="1" type="ORF">E2C01_076362</name>
</gene>
<dbReference type="AlphaFoldDB" id="A0A5B7I8J3"/>
<keyword evidence="2" id="KW-1185">Reference proteome</keyword>
<protein>
    <submittedName>
        <fullName evidence="1">Uncharacterized protein</fullName>
    </submittedName>
</protein>
<sequence>MEVGSVPRHGRHIVGRRLVKHRVERHSQRAARITKTQIQKGLDRLHGAAAAVTQTNPGLINTTAVARLVRSPAGFVLLWRVEGGGRVDCLWDVCWGRHYSHSWNRKMRDEETVLRREEEEGEK</sequence>
<evidence type="ECO:0000313" key="2">
    <source>
        <dbReference type="Proteomes" id="UP000324222"/>
    </source>
</evidence>
<evidence type="ECO:0000313" key="1">
    <source>
        <dbReference type="EMBL" id="MPC81731.1"/>
    </source>
</evidence>
<accession>A0A5B7I8J3</accession>
<name>A0A5B7I8J3_PORTR</name>
<comment type="caution">
    <text evidence="1">The sequence shown here is derived from an EMBL/GenBank/DDBJ whole genome shotgun (WGS) entry which is preliminary data.</text>
</comment>
<proteinExistence type="predicted"/>
<dbReference type="EMBL" id="VSRR010057815">
    <property type="protein sequence ID" value="MPC81731.1"/>
    <property type="molecule type" value="Genomic_DNA"/>
</dbReference>
<reference evidence="1 2" key="1">
    <citation type="submission" date="2019-05" db="EMBL/GenBank/DDBJ databases">
        <title>Another draft genome of Portunus trituberculatus and its Hox gene families provides insights of decapod evolution.</title>
        <authorList>
            <person name="Jeong J.-H."/>
            <person name="Song I."/>
            <person name="Kim S."/>
            <person name="Choi T."/>
            <person name="Kim D."/>
            <person name="Ryu S."/>
            <person name="Kim W."/>
        </authorList>
    </citation>
    <scope>NUCLEOTIDE SEQUENCE [LARGE SCALE GENOMIC DNA]</scope>
    <source>
        <tissue evidence="1">Muscle</tissue>
    </source>
</reference>
<organism evidence="1 2">
    <name type="scientific">Portunus trituberculatus</name>
    <name type="common">Swimming crab</name>
    <name type="synonym">Neptunus trituberculatus</name>
    <dbReference type="NCBI Taxonomy" id="210409"/>
    <lineage>
        <taxon>Eukaryota</taxon>
        <taxon>Metazoa</taxon>
        <taxon>Ecdysozoa</taxon>
        <taxon>Arthropoda</taxon>
        <taxon>Crustacea</taxon>
        <taxon>Multicrustacea</taxon>
        <taxon>Malacostraca</taxon>
        <taxon>Eumalacostraca</taxon>
        <taxon>Eucarida</taxon>
        <taxon>Decapoda</taxon>
        <taxon>Pleocyemata</taxon>
        <taxon>Brachyura</taxon>
        <taxon>Eubrachyura</taxon>
        <taxon>Portunoidea</taxon>
        <taxon>Portunidae</taxon>
        <taxon>Portuninae</taxon>
        <taxon>Portunus</taxon>
    </lineage>
</organism>